<keyword evidence="2" id="KW-1185">Reference proteome</keyword>
<protein>
    <submittedName>
        <fullName evidence="1">Uncharacterized protein</fullName>
    </submittedName>
</protein>
<dbReference type="Proteomes" id="UP001476798">
    <property type="component" value="Unassembled WGS sequence"/>
</dbReference>
<reference evidence="1 2" key="1">
    <citation type="submission" date="2021-06" db="EMBL/GenBank/DDBJ databases">
        <authorList>
            <person name="Palmer J.M."/>
        </authorList>
    </citation>
    <scope>NUCLEOTIDE SEQUENCE [LARGE SCALE GENOMIC DNA]</scope>
    <source>
        <strain evidence="1 2">GA_2019</strain>
        <tissue evidence="1">Muscle</tissue>
    </source>
</reference>
<accession>A0ABV0P158</accession>
<organism evidence="1 2">
    <name type="scientific">Goodea atripinnis</name>
    <dbReference type="NCBI Taxonomy" id="208336"/>
    <lineage>
        <taxon>Eukaryota</taxon>
        <taxon>Metazoa</taxon>
        <taxon>Chordata</taxon>
        <taxon>Craniata</taxon>
        <taxon>Vertebrata</taxon>
        <taxon>Euteleostomi</taxon>
        <taxon>Actinopterygii</taxon>
        <taxon>Neopterygii</taxon>
        <taxon>Teleostei</taxon>
        <taxon>Neoteleostei</taxon>
        <taxon>Acanthomorphata</taxon>
        <taxon>Ovalentaria</taxon>
        <taxon>Atherinomorphae</taxon>
        <taxon>Cyprinodontiformes</taxon>
        <taxon>Goodeidae</taxon>
        <taxon>Goodea</taxon>
    </lineage>
</organism>
<comment type="caution">
    <text evidence="1">The sequence shown here is derived from an EMBL/GenBank/DDBJ whole genome shotgun (WGS) entry which is preliminary data.</text>
</comment>
<evidence type="ECO:0000313" key="2">
    <source>
        <dbReference type="Proteomes" id="UP001476798"/>
    </source>
</evidence>
<sequence length="128" mass="14443">MISRGSRGVPRTEPAFFISLLSFFKPLILVTDDGRRDHTLHNRLKEDIYTPPASPLFSAIVETVCPNQGAEGLFNCQEITRLSLHGEIYGVMSERMLQLMFEPLIQEEQCGVCLVEQQTADLYPESLV</sequence>
<name>A0ABV0P158_9TELE</name>
<evidence type="ECO:0000313" key="1">
    <source>
        <dbReference type="EMBL" id="MEQ2177444.1"/>
    </source>
</evidence>
<proteinExistence type="predicted"/>
<dbReference type="EMBL" id="JAHRIO010060111">
    <property type="protein sequence ID" value="MEQ2177444.1"/>
    <property type="molecule type" value="Genomic_DNA"/>
</dbReference>
<gene>
    <name evidence="1" type="ORF">GOODEAATRI_003585</name>
</gene>